<gene>
    <name evidence="4" type="ORF">QO010_003697</name>
</gene>
<feature type="signal peptide" evidence="2">
    <location>
        <begin position="1"/>
        <end position="16"/>
    </location>
</feature>
<evidence type="ECO:0000256" key="1">
    <source>
        <dbReference type="ARBA" id="ARBA00008918"/>
    </source>
</evidence>
<dbReference type="SUPFAM" id="SSF55961">
    <property type="entry name" value="Bet v1-like"/>
    <property type="match status" value="1"/>
</dbReference>
<dbReference type="CDD" id="cd07812">
    <property type="entry name" value="SRPBCC"/>
    <property type="match status" value="1"/>
</dbReference>
<keyword evidence="2" id="KW-0732">Signal</keyword>
<evidence type="ECO:0000313" key="4">
    <source>
        <dbReference type="EMBL" id="MDQ0465905.1"/>
    </source>
</evidence>
<keyword evidence="5" id="KW-1185">Reference proteome</keyword>
<dbReference type="InterPro" id="IPR023393">
    <property type="entry name" value="START-like_dom_sf"/>
</dbReference>
<proteinExistence type="inferred from homology"/>
<feature type="domain" description="Coenzyme Q-binding protein COQ10 START" evidence="3">
    <location>
        <begin position="53"/>
        <end position="182"/>
    </location>
</feature>
<reference evidence="4 5" key="1">
    <citation type="submission" date="2023-07" db="EMBL/GenBank/DDBJ databases">
        <title>Genomic Encyclopedia of Type Strains, Phase IV (KMG-IV): sequencing the most valuable type-strain genomes for metagenomic binning, comparative biology and taxonomic classification.</title>
        <authorList>
            <person name="Goeker M."/>
        </authorList>
    </citation>
    <scope>NUCLEOTIDE SEQUENCE [LARGE SCALE GENOMIC DNA]</scope>
    <source>
        <strain evidence="4 5">DSM 18695</strain>
    </source>
</reference>
<evidence type="ECO:0000259" key="3">
    <source>
        <dbReference type="Pfam" id="PF03364"/>
    </source>
</evidence>
<accession>A0ABU0IV73</accession>
<protein>
    <recommendedName>
        <fullName evidence="3">Coenzyme Q-binding protein COQ10 START domain-containing protein</fullName>
    </recommendedName>
</protein>
<dbReference type="RefSeq" id="WP_307351599.1">
    <property type="nucleotide sequence ID" value="NZ_JAUSVS010000008.1"/>
</dbReference>
<organism evidence="4 5">
    <name type="scientific">Caulobacter ginsengisoli</name>
    <dbReference type="NCBI Taxonomy" id="400775"/>
    <lineage>
        <taxon>Bacteria</taxon>
        <taxon>Pseudomonadati</taxon>
        <taxon>Pseudomonadota</taxon>
        <taxon>Alphaproteobacteria</taxon>
        <taxon>Caulobacterales</taxon>
        <taxon>Caulobacteraceae</taxon>
        <taxon>Caulobacter</taxon>
    </lineage>
</organism>
<comment type="caution">
    <text evidence="4">The sequence shown here is derived from an EMBL/GenBank/DDBJ whole genome shotgun (WGS) entry which is preliminary data.</text>
</comment>
<feature type="chain" id="PRO_5046903637" description="Coenzyme Q-binding protein COQ10 START domain-containing protein" evidence="2">
    <location>
        <begin position="17"/>
        <end position="191"/>
    </location>
</feature>
<dbReference type="Pfam" id="PF03364">
    <property type="entry name" value="Polyketide_cyc"/>
    <property type="match status" value="1"/>
</dbReference>
<name>A0ABU0IV73_9CAUL</name>
<evidence type="ECO:0000313" key="5">
    <source>
        <dbReference type="Proteomes" id="UP001228905"/>
    </source>
</evidence>
<evidence type="ECO:0000256" key="2">
    <source>
        <dbReference type="SAM" id="SignalP"/>
    </source>
</evidence>
<dbReference type="Proteomes" id="UP001228905">
    <property type="component" value="Unassembled WGS sequence"/>
</dbReference>
<sequence length="191" mass="20690">MPIALLLLLAAPAAQAAGPPASAEGLLGKGGVWVISSPDPDKVSARVQAAIDIPVSPEKVWRTMTDCKNSYKLITNLKSCKIVQGDMAKGWDVREHVTKGGLVPSMRIVFRSDYTAYTVIRFKLVEGDLKVEQGEWRLISLRNGTATRVVYDNRLALNLPVPQDLLANGLKKSTPKALTNLRDLCVAQAKG</sequence>
<dbReference type="Gene3D" id="3.30.530.20">
    <property type="match status" value="1"/>
</dbReference>
<dbReference type="EMBL" id="JAUSVS010000008">
    <property type="protein sequence ID" value="MDQ0465905.1"/>
    <property type="molecule type" value="Genomic_DNA"/>
</dbReference>
<dbReference type="InterPro" id="IPR005031">
    <property type="entry name" value="COQ10_START"/>
</dbReference>
<comment type="similarity">
    <text evidence="1">Belongs to the ribosome association toxin RatA family.</text>
</comment>